<evidence type="ECO:0000259" key="1">
    <source>
        <dbReference type="Pfam" id="PF13474"/>
    </source>
</evidence>
<evidence type="ECO:0000313" key="2">
    <source>
        <dbReference type="EMBL" id="MFC5289099.1"/>
    </source>
</evidence>
<dbReference type="Pfam" id="PF13474">
    <property type="entry name" value="SnoaL_3"/>
    <property type="match status" value="1"/>
</dbReference>
<dbReference type="RefSeq" id="WP_378248942.1">
    <property type="nucleotide sequence ID" value="NZ_JBHSKF010000009.1"/>
</dbReference>
<dbReference type="Gene3D" id="3.10.450.50">
    <property type="match status" value="1"/>
</dbReference>
<dbReference type="InterPro" id="IPR032710">
    <property type="entry name" value="NTF2-like_dom_sf"/>
</dbReference>
<dbReference type="NCBIfam" id="TIGR02246">
    <property type="entry name" value="SgcJ/EcaC family oxidoreductase"/>
    <property type="match status" value="1"/>
</dbReference>
<dbReference type="SUPFAM" id="SSF54427">
    <property type="entry name" value="NTF2-like"/>
    <property type="match status" value="1"/>
</dbReference>
<feature type="domain" description="SnoaL-like" evidence="1">
    <location>
        <begin position="41"/>
        <end position="157"/>
    </location>
</feature>
<sequence>MIPVTIAETPDAAAVLAEVGITEDTEFVGPYTDDWERAVLTVPQRIMGAWARNDADLFADTFTDNGSLLLNDNQMTSREQIRAYMAAGYSGPLKGAKVHGWPVQVTRLSERAAMVITQGGIMFPGEERIADRNEIRATWVIVAEEGRWKLLSHQSSPIKG</sequence>
<organism evidence="2 3">
    <name type="scientific">Actinokineospora guangxiensis</name>
    <dbReference type="NCBI Taxonomy" id="1490288"/>
    <lineage>
        <taxon>Bacteria</taxon>
        <taxon>Bacillati</taxon>
        <taxon>Actinomycetota</taxon>
        <taxon>Actinomycetes</taxon>
        <taxon>Pseudonocardiales</taxon>
        <taxon>Pseudonocardiaceae</taxon>
        <taxon>Actinokineospora</taxon>
    </lineage>
</organism>
<keyword evidence="3" id="KW-1185">Reference proteome</keyword>
<dbReference type="InterPro" id="IPR037401">
    <property type="entry name" value="SnoaL-like"/>
</dbReference>
<protein>
    <submittedName>
        <fullName evidence="2">SgcJ/EcaC family oxidoreductase</fullName>
    </submittedName>
</protein>
<comment type="caution">
    <text evidence="2">The sequence shown here is derived from an EMBL/GenBank/DDBJ whole genome shotgun (WGS) entry which is preliminary data.</text>
</comment>
<gene>
    <name evidence="2" type="ORF">ACFPM7_18775</name>
</gene>
<dbReference type="Proteomes" id="UP001596157">
    <property type="component" value="Unassembled WGS sequence"/>
</dbReference>
<dbReference type="InterPro" id="IPR011944">
    <property type="entry name" value="Steroid_delta5-4_isomerase"/>
</dbReference>
<proteinExistence type="predicted"/>
<dbReference type="EMBL" id="JBHSKF010000009">
    <property type="protein sequence ID" value="MFC5289099.1"/>
    <property type="molecule type" value="Genomic_DNA"/>
</dbReference>
<name>A0ABW0ESH0_9PSEU</name>
<accession>A0ABW0ESH0</accession>
<evidence type="ECO:0000313" key="3">
    <source>
        <dbReference type="Proteomes" id="UP001596157"/>
    </source>
</evidence>
<reference evidence="3" key="1">
    <citation type="journal article" date="2019" name="Int. J. Syst. Evol. Microbiol.">
        <title>The Global Catalogue of Microorganisms (GCM) 10K type strain sequencing project: providing services to taxonomists for standard genome sequencing and annotation.</title>
        <authorList>
            <consortium name="The Broad Institute Genomics Platform"/>
            <consortium name="The Broad Institute Genome Sequencing Center for Infectious Disease"/>
            <person name="Wu L."/>
            <person name="Ma J."/>
        </authorList>
    </citation>
    <scope>NUCLEOTIDE SEQUENCE [LARGE SCALE GENOMIC DNA]</scope>
    <source>
        <strain evidence="3">CCUG 59778</strain>
    </source>
</reference>